<dbReference type="EMBL" id="CP056069">
    <property type="protein sequence ID" value="UKK00817.1"/>
    <property type="molecule type" value="Genomic_DNA"/>
</dbReference>
<organism evidence="4 5">
    <name type="scientific">Theileria orientalis</name>
    <dbReference type="NCBI Taxonomy" id="68886"/>
    <lineage>
        <taxon>Eukaryota</taxon>
        <taxon>Sar</taxon>
        <taxon>Alveolata</taxon>
        <taxon>Apicomplexa</taxon>
        <taxon>Aconoidasida</taxon>
        <taxon>Piroplasmida</taxon>
        <taxon>Theileriidae</taxon>
        <taxon>Theileria</taxon>
    </lineage>
</organism>
<dbReference type="PANTHER" id="PTHR11875">
    <property type="entry name" value="TESTIS-SPECIFIC Y-ENCODED PROTEIN"/>
    <property type="match status" value="1"/>
</dbReference>
<protein>
    <submittedName>
        <fullName evidence="4">Nucleosome assembly protein</fullName>
    </submittedName>
</protein>
<evidence type="ECO:0000256" key="3">
    <source>
        <dbReference type="SAM" id="MobiDB-lite"/>
    </source>
</evidence>
<dbReference type="GO" id="GO:0006334">
    <property type="term" value="P:nucleosome assembly"/>
    <property type="evidence" value="ECO:0007669"/>
    <property type="project" value="InterPro"/>
</dbReference>
<accession>A0A976MA81</accession>
<dbReference type="InterPro" id="IPR036674">
    <property type="entry name" value="p53_tetramer_sf"/>
</dbReference>
<gene>
    <name evidence="4" type="ORF">MACK_000891</name>
</gene>
<dbReference type="SUPFAM" id="SSF143113">
    <property type="entry name" value="NAP-like"/>
    <property type="match status" value="1"/>
</dbReference>
<name>A0A976MA81_THEOR</name>
<dbReference type="Proteomes" id="UP000244811">
    <property type="component" value="Chromosome 1"/>
</dbReference>
<evidence type="ECO:0000256" key="1">
    <source>
        <dbReference type="ARBA" id="ARBA00009947"/>
    </source>
</evidence>
<comment type="similarity">
    <text evidence="1 2">Belongs to the nucleosome assembly protein (NAP) family.</text>
</comment>
<dbReference type="Pfam" id="PF00956">
    <property type="entry name" value="NAP"/>
    <property type="match status" value="1"/>
</dbReference>
<evidence type="ECO:0000256" key="2">
    <source>
        <dbReference type="RuleBase" id="RU003876"/>
    </source>
</evidence>
<feature type="region of interest" description="Disordered" evidence="3">
    <location>
        <begin position="1"/>
        <end position="27"/>
    </location>
</feature>
<dbReference type="GO" id="GO:0005634">
    <property type="term" value="C:nucleus"/>
    <property type="evidence" value="ECO:0007669"/>
    <property type="project" value="InterPro"/>
</dbReference>
<dbReference type="AlphaFoldDB" id="A0A976MA81"/>
<reference evidence="4" key="1">
    <citation type="submission" date="2022-07" db="EMBL/GenBank/DDBJ databases">
        <title>Evaluation of T. orientalis genome assembly methods using nanopore sequencing and analysis of variation between genomes.</title>
        <authorList>
            <person name="Yam J."/>
            <person name="Micallef M.L."/>
            <person name="Liu M."/>
            <person name="Djordjevic S.P."/>
            <person name="Bogema D.R."/>
            <person name="Jenkins C."/>
        </authorList>
    </citation>
    <scope>NUCLEOTIDE SEQUENCE</scope>
    <source>
        <strain evidence="4">Goon Nure</strain>
    </source>
</reference>
<feature type="compositionally biased region" description="Low complexity" evidence="3">
    <location>
        <begin position="8"/>
        <end position="18"/>
    </location>
</feature>
<dbReference type="InterPro" id="IPR037231">
    <property type="entry name" value="NAP-like_sf"/>
</dbReference>
<evidence type="ECO:0000313" key="5">
    <source>
        <dbReference type="Proteomes" id="UP000244811"/>
    </source>
</evidence>
<proteinExistence type="inferred from homology"/>
<dbReference type="GO" id="GO:0051262">
    <property type="term" value="P:protein tetramerization"/>
    <property type="evidence" value="ECO:0007669"/>
    <property type="project" value="InterPro"/>
</dbReference>
<dbReference type="Gene3D" id="3.30.1120.90">
    <property type="entry name" value="Nucleosome assembly protein"/>
    <property type="match status" value="1"/>
</dbReference>
<sequence length="236" mass="27805">MKRNFEDAANSNQANPNSPDTPKNPLLPYMSEFDEVQKILLSLDEECANEQMNLQRMFDKKKQPYFDKRQEIIDKIPGFWCKALTHHPALCYLTSADLPVLEHLKSIELYDNLDNNGSYKVTFNFSEKALEFMSPLSLTKHIVFGVNKENVKECTRITWKPGKSPVEEALKARKNDKCIDWSLFEWFTEEEWLNRPDIGEIIRREIWHAPLAYYMDTVSVDYFDDEYEMLDDEDEV</sequence>
<evidence type="ECO:0000313" key="4">
    <source>
        <dbReference type="EMBL" id="UKK00817.1"/>
    </source>
</evidence>
<dbReference type="Gene3D" id="4.10.170.10">
    <property type="entry name" value="p53-like tetramerisation domain"/>
    <property type="match status" value="1"/>
</dbReference>
<dbReference type="InterPro" id="IPR002164">
    <property type="entry name" value="NAP_family"/>
</dbReference>